<evidence type="ECO:0000313" key="32">
    <source>
        <dbReference type="Proteomes" id="UP000807159"/>
    </source>
</evidence>
<dbReference type="Pfam" id="PF02837">
    <property type="entry name" value="Glyco_hydro_2_N"/>
    <property type="match status" value="1"/>
</dbReference>
<dbReference type="Pfam" id="PF02836">
    <property type="entry name" value="Glyco_hydro_2_C"/>
    <property type="match status" value="1"/>
</dbReference>
<dbReference type="Proteomes" id="UP000807159">
    <property type="component" value="Chromosome 3"/>
</dbReference>
<dbReference type="GO" id="GO:0005990">
    <property type="term" value="P:lactose catabolic process"/>
    <property type="evidence" value="ECO:0007669"/>
    <property type="project" value="TreeGrafter"/>
</dbReference>
<dbReference type="FunFam" id="3.20.20.80:FF:000018">
    <property type="entry name" value="Beta-galactosidase"/>
    <property type="match status" value="1"/>
</dbReference>
<dbReference type="GO" id="GO:0005524">
    <property type="term" value="F:ATP binding"/>
    <property type="evidence" value="ECO:0007669"/>
    <property type="project" value="UniProtKB-KW"/>
</dbReference>
<evidence type="ECO:0000256" key="4">
    <source>
        <dbReference type="ARBA" id="ARBA00007401"/>
    </source>
</evidence>
<dbReference type="InterPro" id="IPR023230">
    <property type="entry name" value="Glyco_hydro_2_CS"/>
</dbReference>
<dbReference type="InterPro" id="IPR006104">
    <property type="entry name" value="Glyco_hydro_2_N"/>
</dbReference>
<keyword evidence="20 29" id="KW-1133">Transmembrane helix</keyword>
<evidence type="ECO:0000256" key="24">
    <source>
        <dbReference type="ARBA" id="ARBA00023295"/>
    </source>
</evidence>
<dbReference type="InterPro" id="IPR011013">
    <property type="entry name" value="Gal_mutarotase_sf_dom"/>
</dbReference>
<dbReference type="InterPro" id="IPR014718">
    <property type="entry name" value="GH-type_carb-bd"/>
</dbReference>
<reference evidence="31" key="1">
    <citation type="journal article" date="2021" name="J. Hered.">
        <title>Genome Assembly of Salicaceae Populus deltoides (Eastern Cottonwood) I-69 Based on Nanopore Sequencing and Hi-C Technologies.</title>
        <authorList>
            <person name="Bai S."/>
            <person name="Wu H."/>
            <person name="Zhang J."/>
            <person name="Pan Z."/>
            <person name="Zhao W."/>
            <person name="Li Z."/>
            <person name="Tong C."/>
        </authorList>
    </citation>
    <scope>NUCLEOTIDE SEQUENCE</scope>
    <source>
        <tissue evidence="31">Leaf</tissue>
    </source>
</reference>
<comment type="similarity">
    <text evidence="6">In the N-terminal section; belongs to the leguminous lectin family.</text>
</comment>
<dbReference type="Gene3D" id="3.20.20.80">
    <property type="entry name" value="Glycosidases"/>
    <property type="match status" value="1"/>
</dbReference>
<keyword evidence="18 28" id="KW-0378">Hydrolase</keyword>
<dbReference type="SMART" id="SM01038">
    <property type="entry name" value="Bgal_small_N"/>
    <property type="match status" value="1"/>
</dbReference>
<dbReference type="Gene3D" id="2.60.120.260">
    <property type="entry name" value="Galactose-binding domain-like"/>
    <property type="match status" value="1"/>
</dbReference>
<sequence>MIKVAASIENGFVFNGNFDLRGVAELSQKGLFRLTNSSTFGIGRAFFSQPLSFKNSSNGTSVSFSTTFVFAFVVDQGRLPGHGMAFMIAPSKNLTGSSSAQHLGLFNLTNNGDPSNHVVAIELDTFQNQEFNDINGNHVGIDVNSLESVKSAPAGYFDNENREFKNLVLSSGEPMQAWVEYDAPETQLNVTLAPIHTGKPDLPLLSLNMDISPIILEQMYVGFSSSTGQLVQSHYVLGWSFRLDEKAPELDLSQLSSFSGKEQPQRKERELVVGLSATGVVLLIIVTISISIILWRRKKAQFTEILEDWEVQYRSHRFSVVLLCALRMASLVAQLVSPVETGHKVWQDQAFIKWRKRDPHVTLHCHESVEGSLRYWYQRNKVDHLVSKSAVWNDDAVQGALDSAAFWVKDLPFVKSLSGFWRFFLAPGPDSVPKKFYEAAFEDSEWNTLPVPSNWELHGYDRPIYANVLYPFPVDPPRVPDDNPTGCYRTYFDLPQGWQDRRIFLHFEAVDSAFCAWINGVAVGYSQDSRLPAEFEITDYCYPCGSGKKNLLAVQVFRWSDGSYLEDQDHWWMSGIHRDVLLLSKAQVFIADYFFKSNLAENFTCADIEVEVKIESALEIPRDKIFDNFTIEAALYDTGSWYNSEESPDLLSSNVANLKLTHSPMGILGFLGNFLEGKLEKPKLWSAEQPNLYILVLSLKDATGQVVDCESCLVGIRQISKAPKQLLVNGCPVIIRGVNRHEHHPRVGKTNIESCMIKDLVLMKQNNMNAVRNSHYPQHPRWYELCDLFGLYMIDEANIETHGFHLCEHLKHPTQEQSWAAAMMDRVISMVERDKNHACIISWSLGNESSYGPNHSAAAGWIRERDPARLVHYEGGGSRTTSTDIICPMYMRVWDIVKIAKDPTEPRPLILCEYSHAMGNSSGNIREYWVAIDSTFGLQGGFIWEWVDQALLKESGDGRKHWAYGGDFGDTPNDLNFCLNGLTWPDRTPHPALEEVKYVYQPIKVSLEESTIKITNTHFFQTTQGLEFSWTVHGDGYELGSGILSLPLTEPQSSYRLEWESGPWYPLLASSFAEEIFVTITTRLLHSTRWVEAGHVISSTQIQLPTRQKIMPHVIKTTDAKVFSETLGDTVRVSQLNVWEITWNIQTGSIESWKVGGVPVIKEGIIPCFWRAPTDNDKGGEKDSYYSRWKAAGIDSLVFQTKSCSVKSTTDNLVKIEVIYVGVPSCEERSLSESTNATALITVNMIYTIYSSGDLIIECNAIPSSEFPPLPRVGVELHLEKSVDQIKWYGRGPFECYPDRKAAAHVGVYEQNVGDMHVPYIVPGECSGRADVRWVTFQNKDGVGIFASTYGSSPPMQMSASYYSTAELDRATHHEELVQGNDIEVHLDHKHMGLGGDDSWSPCVHDKYLVPAVPCSFSIRLCPITAATSGLEIYKSQFQN</sequence>
<evidence type="ECO:0000259" key="30">
    <source>
        <dbReference type="SMART" id="SM01038"/>
    </source>
</evidence>
<evidence type="ECO:0000256" key="26">
    <source>
        <dbReference type="ARBA" id="ARBA00047899"/>
    </source>
</evidence>
<keyword evidence="24 28" id="KW-0326">Glycosidase</keyword>
<evidence type="ECO:0000256" key="11">
    <source>
        <dbReference type="ARBA" id="ARBA00022527"/>
    </source>
</evidence>
<evidence type="ECO:0000256" key="14">
    <source>
        <dbReference type="ARBA" id="ARBA00022729"/>
    </source>
</evidence>
<evidence type="ECO:0000256" key="5">
    <source>
        <dbReference type="ARBA" id="ARBA00007606"/>
    </source>
</evidence>
<evidence type="ECO:0000256" key="21">
    <source>
        <dbReference type="ARBA" id="ARBA00023136"/>
    </source>
</evidence>
<evidence type="ECO:0000256" key="9">
    <source>
        <dbReference type="ARBA" id="ARBA00012756"/>
    </source>
</evidence>
<comment type="catalytic activity">
    <reaction evidence="1">
        <text>Hydrolysis of terminal non-reducing beta-D-galactose residues in beta-D-galactosides.</text>
        <dbReference type="EC" id="3.2.1.23"/>
    </reaction>
</comment>
<dbReference type="InterPro" id="IPR004199">
    <property type="entry name" value="B-gal_small/dom_5"/>
</dbReference>
<evidence type="ECO:0000256" key="28">
    <source>
        <dbReference type="RuleBase" id="RU361154"/>
    </source>
</evidence>
<gene>
    <name evidence="31" type="ORF">H0E87_006004</name>
</gene>
<dbReference type="GO" id="GO:0005886">
    <property type="term" value="C:plasma membrane"/>
    <property type="evidence" value="ECO:0007669"/>
    <property type="project" value="UniProtKB-SubCell"/>
</dbReference>
<dbReference type="SUPFAM" id="SSF49303">
    <property type="entry name" value="beta-Galactosidase/glucuronidase domain"/>
    <property type="match status" value="2"/>
</dbReference>
<dbReference type="CDD" id="cd06899">
    <property type="entry name" value="lectin_legume_LecRK_Arcelin_ConA"/>
    <property type="match status" value="1"/>
</dbReference>
<keyword evidence="21 29" id="KW-0472">Membrane</keyword>
<dbReference type="Pfam" id="PF02929">
    <property type="entry name" value="Bgal_small_N"/>
    <property type="match status" value="1"/>
</dbReference>
<dbReference type="InterPro" id="IPR017853">
    <property type="entry name" value="GH"/>
</dbReference>
<evidence type="ECO:0000256" key="16">
    <source>
        <dbReference type="ARBA" id="ARBA00022741"/>
    </source>
</evidence>
<dbReference type="InterPro" id="IPR032312">
    <property type="entry name" value="LacZ_4"/>
</dbReference>
<dbReference type="InterPro" id="IPR001220">
    <property type="entry name" value="Legume_lectin_dom"/>
</dbReference>
<dbReference type="GO" id="GO:0004565">
    <property type="term" value="F:beta-galactosidase activity"/>
    <property type="evidence" value="ECO:0007669"/>
    <property type="project" value="UniProtKB-EC"/>
</dbReference>
<keyword evidence="32" id="KW-1185">Reference proteome</keyword>
<keyword evidence="16" id="KW-0547">Nucleotide-binding</keyword>
<dbReference type="SUPFAM" id="SSF49899">
    <property type="entry name" value="Concanavalin A-like lectins/glucanases"/>
    <property type="match status" value="1"/>
</dbReference>
<dbReference type="EC" id="3.2.1.23" evidence="9"/>
<dbReference type="EC" id="2.7.11.1" evidence="8"/>
<evidence type="ECO:0000256" key="29">
    <source>
        <dbReference type="SAM" id="Phobius"/>
    </source>
</evidence>
<evidence type="ECO:0000256" key="12">
    <source>
        <dbReference type="ARBA" id="ARBA00022679"/>
    </source>
</evidence>
<dbReference type="PROSITE" id="PS00719">
    <property type="entry name" value="GLYCOSYL_HYDROL_F2_1"/>
    <property type="match status" value="1"/>
</dbReference>
<dbReference type="PANTHER" id="PTHR46323">
    <property type="entry name" value="BETA-GALACTOSIDASE"/>
    <property type="match status" value="1"/>
</dbReference>
<keyword evidence="11" id="KW-0723">Serine/threonine-protein kinase</keyword>
<evidence type="ECO:0000256" key="27">
    <source>
        <dbReference type="ARBA" id="ARBA00048679"/>
    </source>
</evidence>
<dbReference type="SUPFAM" id="SSF74650">
    <property type="entry name" value="Galactose mutarotase-like"/>
    <property type="match status" value="1"/>
</dbReference>
<dbReference type="InterPro" id="IPR023232">
    <property type="entry name" value="Glyco_hydro_2_AS"/>
</dbReference>
<evidence type="ECO:0000256" key="3">
    <source>
        <dbReference type="ARBA" id="ARBA00004479"/>
    </source>
</evidence>
<keyword evidence="23" id="KW-0325">Glycoprotein</keyword>
<keyword evidence="10" id="KW-1003">Cell membrane</keyword>
<keyword evidence="15" id="KW-0430">Lectin</keyword>
<dbReference type="InterPro" id="IPR050347">
    <property type="entry name" value="Bact_Beta-galactosidase"/>
</dbReference>
<dbReference type="InterPro" id="IPR006101">
    <property type="entry name" value="Glyco_hydro_2"/>
</dbReference>
<dbReference type="InterPro" id="IPR006103">
    <property type="entry name" value="Glyco_hydro_2_cat"/>
</dbReference>
<dbReference type="InterPro" id="IPR006102">
    <property type="entry name" value="Ig-like_GH2"/>
</dbReference>
<evidence type="ECO:0000256" key="1">
    <source>
        <dbReference type="ARBA" id="ARBA00001412"/>
    </source>
</evidence>
<dbReference type="EMBL" id="JACEGQ020000003">
    <property type="protein sequence ID" value="KAH8512550.1"/>
    <property type="molecule type" value="Genomic_DNA"/>
</dbReference>
<comment type="subcellular location">
    <subcellularLocation>
        <location evidence="2">Cell membrane</location>
    </subcellularLocation>
    <subcellularLocation>
        <location evidence="3">Membrane</location>
        <topology evidence="3">Single-pass type I membrane protein</topology>
    </subcellularLocation>
</comment>
<evidence type="ECO:0000256" key="10">
    <source>
        <dbReference type="ARBA" id="ARBA00022475"/>
    </source>
</evidence>
<dbReference type="Gene3D" id="2.60.120.200">
    <property type="match status" value="1"/>
</dbReference>
<dbReference type="GO" id="GO:0004674">
    <property type="term" value="F:protein serine/threonine kinase activity"/>
    <property type="evidence" value="ECO:0007669"/>
    <property type="project" value="UniProtKB-KW"/>
</dbReference>
<dbReference type="PROSITE" id="PS00608">
    <property type="entry name" value="GLYCOSYL_HYDROL_F2_2"/>
    <property type="match status" value="1"/>
</dbReference>
<evidence type="ECO:0000256" key="15">
    <source>
        <dbReference type="ARBA" id="ARBA00022734"/>
    </source>
</evidence>
<evidence type="ECO:0000256" key="25">
    <source>
        <dbReference type="ARBA" id="ARBA00032230"/>
    </source>
</evidence>
<evidence type="ECO:0000256" key="17">
    <source>
        <dbReference type="ARBA" id="ARBA00022777"/>
    </source>
</evidence>
<evidence type="ECO:0000256" key="23">
    <source>
        <dbReference type="ARBA" id="ARBA00023180"/>
    </source>
</evidence>
<dbReference type="Pfam" id="PF16353">
    <property type="entry name" value="LacZ_4"/>
    <property type="match status" value="1"/>
</dbReference>
<protein>
    <recommendedName>
        <fullName evidence="25">Lactase</fullName>
        <ecNumber evidence="8">2.7.11.1</ecNumber>
        <ecNumber evidence="9">3.2.1.23</ecNumber>
    </recommendedName>
</protein>
<dbReference type="GO" id="GO:0030246">
    <property type="term" value="F:carbohydrate binding"/>
    <property type="evidence" value="ECO:0007669"/>
    <property type="project" value="UniProtKB-KW"/>
</dbReference>
<evidence type="ECO:0000256" key="18">
    <source>
        <dbReference type="ARBA" id="ARBA00022801"/>
    </source>
</evidence>
<feature type="domain" description="Beta galactosidase small chain/" evidence="30">
    <location>
        <begin position="1137"/>
        <end position="1422"/>
    </location>
</feature>
<dbReference type="FunFam" id="2.70.98.10:FF:000017">
    <property type="entry name" value="Glycoside hydrolase family 2 protein"/>
    <property type="match status" value="1"/>
</dbReference>
<dbReference type="GO" id="GO:0009341">
    <property type="term" value="C:beta-galactosidase complex"/>
    <property type="evidence" value="ECO:0007669"/>
    <property type="project" value="InterPro"/>
</dbReference>
<proteinExistence type="inferred from homology"/>
<dbReference type="InterPro" id="IPR036156">
    <property type="entry name" value="Beta-gal/glucu_dom_sf"/>
</dbReference>
<dbReference type="PRINTS" id="PR00132">
    <property type="entry name" value="GLHYDRLASE2"/>
</dbReference>
<dbReference type="FunFam" id="2.60.120.200:FF:000086">
    <property type="entry name" value="L-type lectin-domain containing receptor kinase S.4"/>
    <property type="match status" value="1"/>
</dbReference>
<evidence type="ECO:0000256" key="6">
    <source>
        <dbReference type="ARBA" id="ARBA00008536"/>
    </source>
</evidence>
<comment type="similarity">
    <text evidence="5">Belongs to the leguminous lectin family.</text>
</comment>
<evidence type="ECO:0000256" key="2">
    <source>
        <dbReference type="ARBA" id="ARBA00004236"/>
    </source>
</evidence>
<dbReference type="Pfam" id="PF00139">
    <property type="entry name" value="Lectin_legB"/>
    <property type="match status" value="1"/>
</dbReference>
<dbReference type="Gene3D" id="2.60.40.10">
    <property type="entry name" value="Immunoglobulins"/>
    <property type="match status" value="2"/>
</dbReference>
<dbReference type="Gene3D" id="2.70.98.10">
    <property type="match status" value="1"/>
</dbReference>
<dbReference type="InterPro" id="IPR008979">
    <property type="entry name" value="Galactose-bd-like_sf"/>
</dbReference>
<evidence type="ECO:0000256" key="20">
    <source>
        <dbReference type="ARBA" id="ARBA00022989"/>
    </source>
</evidence>
<keyword evidence="12" id="KW-0808">Transferase</keyword>
<comment type="similarity">
    <text evidence="7">In the C-terminal section; belongs to the protein kinase superfamily. Ser/Thr protein kinase family.</text>
</comment>
<feature type="transmembrane region" description="Helical" evidence="29">
    <location>
        <begin position="271"/>
        <end position="295"/>
    </location>
</feature>
<name>A0A8T2Z5G6_POPDE</name>
<dbReference type="SUPFAM" id="SSF49785">
    <property type="entry name" value="Galactose-binding domain-like"/>
    <property type="match status" value="1"/>
</dbReference>
<evidence type="ECO:0000256" key="13">
    <source>
        <dbReference type="ARBA" id="ARBA00022692"/>
    </source>
</evidence>
<evidence type="ECO:0000256" key="19">
    <source>
        <dbReference type="ARBA" id="ARBA00022840"/>
    </source>
</evidence>
<comment type="similarity">
    <text evidence="4 28">Belongs to the glycosyl hydrolase 2 family.</text>
</comment>
<keyword evidence="19" id="KW-0067">ATP-binding</keyword>
<dbReference type="InterPro" id="IPR013783">
    <property type="entry name" value="Ig-like_fold"/>
</dbReference>
<keyword evidence="14" id="KW-0732">Signal</keyword>
<evidence type="ECO:0000256" key="8">
    <source>
        <dbReference type="ARBA" id="ARBA00012513"/>
    </source>
</evidence>
<evidence type="ECO:0000256" key="7">
    <source>
        <dbReference type="ARBA" id="ARBA00010217"/>
    </source>
</evidence>
<keyword evidence="22" id="KW-0675">Receptor</keyword>
<keyword evidence="17" id="KW-0418">Kinase</keyword>
<organism evidence="31 32">
    <name type="scientific">Populus deltoides</name>
    <name type="common">Eastern poplar</name>
    <name type="synonym">Eastern cottonwood</name>
    <dbReference type="NCBI Taxonomy" id="3696"/>
    <lineage>
        <taxon>Eukaryota</taxon>
        <taxon>Viridiplantae</taxon>
        <taxon>Streptophyta</taxon>
        <taxon>Embryophyta</taxon>
        <taxon>Tracheophyta</taxon>
        <taxon>Spermatophyta</taxon>
        <taxon>Magnoliopsida</taxon>
        <taxon>eudicotyledons</taxon>
        <taxon>Gunneridae</taxon>
        <taxon>Pentapetalae</taxon>
        <taxon>rosids</taxon>
        <taxon>fabids</taxon>
        <taxon>Malpighiales</taxon>
        <taxon>Salicaceae</taxon>
        <taxon>Saliceae</taxon>
        <taxon>Populus</taxon>
    </lineage>
</organism>
<dbReference type="PANTHER" id="PTHR46323:SF2">
    <property type="entry name" value="BETA-GALACTOSIDASE"/>
    <property type="match status" value="1"/>
</dbReference>
<keyword evidence="13 29" id="KW-0812">Transmembrane</keyword>
<dbReference type="Pfam" id="PF00703">
    <property type="entry name" value="Glyco_hydro_2"/>
    <property type="match status" value="1"/>
</dbReference>
<dbReference type="InterPro" id="IPR013320">
    <property type="entry name" value="ConA-like_dom_sf"/>
</dbReference>
<accession>A0A8T2Z5G6</accession>
<dbReference type="SUPFAM" id="SSF51445">
    <property type="entry name" value="(Trans)glycosidases"/>
    <property type="match status" value="1"/>
</dbReference>
<comment type="catalytic activity">
    <reaction evidence="27">
        <text>L-seryl-[protein] + ATP = O-phospho-L-seryl-[protein] + ADP + H(+)</text>
        <dbReference type="Rhea" id="RHEA:17989"/>
        <dbReference type="Rhea" id="RHEA-COMP:9863"/>
        <dbReference type="Rhea" id="RHEA-COMP:11604"/>
        <dbReference type="ChEBI" id="CHEBI:15378"/>
        <dbReference type="ChEBI" id="CHEBI:29999"/>
        <dbReference type="ChEBI" id="CHEBI:30616"/>
        <dbReference type="ChEBI" id="CHEBI:83421"/>
        <dbReference type="ChEBI" id="CHEBI:456216"/>
        <dbReference type="EC" id="2.7.11.1"/>
    </reaction>
</comment>
<evidence type="ECO:0000313" key="31">
    <source>
        <dbReference type="EMBL" id="KAH8512550.1"/>
    </source>
</evidence>
<comment type="caution">
    <text evidence="31">The sequence shown here is derived from an EMBL/GenBank/DDBJ whole genome shotgun (WGS) entry which is preliminary data.</text>
</comment>
<evidence type="ECO:0000256" key="22">
    <source>
        <dbReference type="ARBA" id="ARBA00023170"/>
    </source>
</evidence>
<comment type="catalytic activity">
    <reaction evidence="26">
        <text>L-threonyl-[protein] + ATP = O-phospho-L-threonyl-[protein] + ADP + H(+)</text>
        <dbReference type="Rhea" id="RHEA:46608"/>
        <dbReference type="Rhea" id="RHEA-COMP:11060"/>
        <dbReference type="Rhea" id="RHEA-COMP:11605"/>
        <dbReference type="ChEBI" id="CHEBI:15378"/>
        <dbReference type="ChEBI" id="CHEBI:30013"/>
        <dbReference type="ChEBI" id="CHEBI:30616"/>
        <dbReference type="ChEBI" id="CHEBI:61977"/>
        <dbReference type="ChEBI" id="CHEBI:456216"/>
        <dbReference type="EC" id="2.7.11.1"/>
    </reaction>
</comment>